<reference evidence="2" key="2">
    <citation type="submission" date="2024-06" db="EMBL/GenBank/DDBJ databases">
        <title>Caproicibacterium argilliputei sp. nov, a novel caproic acid producing anaerobic bacterium isolated from pit mud.</title>
        <authorList>
            <person name="Zeng C."/>
        </authorList>
    </citation>
    <scope>NUCLEOTIDE SEQUENCE [LARGE SCALE GENOMIC DNA]</scope>
    <source>
        <strain evidence="2">ZCY20-5</strain>
    </source>
</reference>
<organism evidence="1 2">
    <name type="scientific">Caproicibacterium argilliputei</name>
    <dbReference type="NCBI Taxonomy" id="3030016"/>
    <lineage>
        <taxon>Bacteria</taxon>
        <taxon>Bacillati</taxon>
        <taxon>Bacillota</taxon>
        <taxon>Clostridia</taxon>
        <taxon>Eubacteriales</taxon>
        <taxon>Oscillospiraceae</taxon>
        <taxon>Caproicibacterium</taxon>
    </lineage>
</organism>
<gene>
    <name evidence="1" type="ORF">PXC00_12060</name>
</gene>
<sequence length="173" mass="20644">MTNQDKKRFYPLRDTKNPLKVTLVPITEEQYHTLYPEIWRIRNREQHHHRCMCPYNYIWKCDGDCLGCEYHAAGDMLSLDEPTTDSNGNMYDYLPDSTPRMENVIIDRMLLEELFARLRELDPDADRIIQLWKDNPKGISDRKIAQALGRPQRTFADQMKKIRTELWKIRGDK</sequence>
<reference evidence="2" key="3">
    <citation type="submission" date="2024-06" db="EMBL/GenBank/DDBJ databases">
        <authorList>
            <person name="Zeng C."/>
        </authorList>
    </citation>
    <scope>NUCLEOTIDE SEQUENCE [LARGE SCALE GENOMIC DNA]</scope>
    <source>
        <strain evidence="2">ZCY20-5</strain>
    </source>
</reference>
<protein>
    <submittedName>
        <fullName evidence="1">Sigma-70 family RNA polymerase sigma factor</fullName>
    </submittedName>
</protein>
<accession>A0AA97D7Z6</accession>
<keyword evidence="2" id="KW-1185">Reference proteome</keyword>
<dbReference type="RefSeq" id="WP_275844731.1">
    <property type="nucleotide sequence ID" value="NZ_CP135996.1"/>
</dbReference>
<evidence type="ECO:0000313" key="1">
    <source>
        <dbReference type="EMBL" id="WOC31916.1"/>
    </source>
</evidence>
<dbReference type="InterPro" id="IPR013324">
    <property type="entry name" value="RNA_pol_sigma_r3/r4-like"/>
</dbReference>
<dbReference type="KEGG" id="carl:PXC00_12060"/>
<evidence type="ECO:0000313" key="2">
    <source>
        <dbReference type="Proteomes" id="UP001300604"/>
    </source>
</evidence>
<dbReference type="EMBL" id="CP135996">
    <property type="protein sequence ID" value="WOC31916.1"/>
    <property type="molecule type" value="Genomic_DNA"/>
</dbReference>
<dbReference type="AlphaFoldDB" id="A0AA97D7Z6"/>
<dbReference type="Proteomes" id="UP001300604">
    <property type="component" value="Chromosome"/>
</dbReference>
<dbReference type="SUPFAM" id="SSF88659">
    <property type="entry name" value="Sigma3 and sigma4 domains of RNA polymerase sigma factors"/>
    <property type="match status" value="1"/>
</dbReference>
<proteinExistence type="predicted"/>
<name>A0AA97D7Z6_9FIRM</name>
<reference evidence="1 2" key="1">
    <citation type="submission" date="2024-06" db="EMBL/GenBank/DDBJ databases">
        <title>Caproicibacterium argilliputei sp. nov, a novel caproic acid producing anaerobic bacterium isolated from pit mud.</title>
        <authorList>
            <person name="Xia S."/>
        </authorList>
    </citation>
    <scope>NUCLEOTIDE SEQUENCE [LARGE SCALE GENOMIC DNA]</scope>
    <source>
        <strain evidence="1 2">ZCY20-5</strain>
    </source>
</reference>